<name>A0AAV5UKY7_9BILA</name>
<feature type="non-terminal residue" evidence="1">
    <location>
        <position position="104"/>
    </location>
</feature>
<feature type="non-terminal residue" evidence="1">
    <location>
        <position position="1"/>
    </location>
</feature>
<dbReference type="EMBL" id="BTSX01000006">
    <property type="protein sequence ID" value="GMT06953.1"/>
    <property type="molecule type" value="Genomic_DNA"/>
</dbReference>
<accession>A0AAV5UKY7</accession>
<gene>
    <name evidence="1" type="ORF">PENTCL1PPCAC_29127</name>
</gene>
<keyword evidence="2" id="KW-1185">Reference proteome</keyword>
<reference evidence="1" key="1">
    <citation type="submission" date="2023-10" db="EMBL/GenBank/DDBJ databases">
        <title>Genome assembly of Pristionchus species.</title>
        <authorList>
            <person name="Yoshida K."/>
            <person name="Sommer R.J."/>
        </authorList>
    </citation>
    <scope>NUCLEOTIDE SEQUENCE</scope>
    <source>
        <strain evidence="1">RS0144</strain>
    </source>
</reference>
<evidence type="ECO:0000313" key="1">
    <source>
        <dbReference type="EMBL" id="GMT06953.1"/>
    </source>
</evidence>
<comment type="caution">
    <text evidence="1">The sequence shown here is derived from an EMBL/GenBank/DDBJ whole genome shotgun (WGS) entry which is preliminary data.</text>
</comment>
<organism evidence="1 2">
    <name type="scientific">Pristionchus entomophagus</name>
    <dbReference type="NCBI Taxonomy" id="358040"/>
    <lineage>
        <taxon>Eukaryota</taxon>
        <taxon>Metazoa</taxon>
        <taxon>Ecdysozoa</taxon>
        <taxon>Nematoda</taxon>
        <taxon>Chromadorea</taxon>
        <taxon>Rhabditida</taxon>
        <taxon>Rhabditina</taxon>
        <taxon>Diplogasteromorpha</taxon>
        <taxon>Diplogasteroidea</taxon>
        <taxon>Neodiplogasteridae</taxon>
        <taxon>Pristionchus</taxon>
    </lineage>
</organism>
<protein>
    <submittedName>
        <fullName evidence="1">Uncharacterized protein</fullName>
    </submittedName>
</protein>
<sequence>LEKRHARKFLDIFASLERHCEVIMQIMKDPERCVLLQMCCALKIFIHLRIGRFVTCCLPHERILLYGGAFSSERGRNRCRDIAGQLVLGISRSEPRSDLLHRQL</sequence>
<evidence type="ECO:0000313" key="2">
    <source>
        <dbReference type="Proteomes" id="UP001432027"/>
    </source>
</evidence>
<proteinExistence type="predicted"/>
<dbReference type="AlphaFoldDB" id="A0AAV5UKY7"/>
<dbReference type="Proteomes" id="UP001432027">
    <property type="component" value="Unassembled WGS sequence"/>
</dbReference>